<dbReference type="Pfam" id="PF13487">
    <property type="entry name" value="HD_5"/>
    <property type="match status" value="1"/>
</dbReference>
<dbReference type="InterPro" id="IPR037522">
    <property type="entry name" value="HD_GYP_dom"/>
</dbReference>
<dbReference type="PROSITE" id="PS51832">
    <property type="entry name" value="HD_GYP"/>
    <property type="match status" value="1"/>
</dbReference>
<feature type="domain" description="HD-GYP" evidence="1">
    <location>
        <begin position="197"/>
        <end position="368"/>
    </location>
</feature>
<name>A0A0F9KR33_9ZZZZ</name>
<dbReference type="SUPFAM" id="SSF109604">
    <property type="entry name" value="HD-domain/PDEase-like"/>
    <property type="match status" value="1"/>
</dbReference>
<reference evidence="2" key="1">
    <citation type="journal article" date="2015" name="Nature">
        <title>Complex archaea that bridge the gap between prokaryotes and eukaryotes.</title>
        <authorList>
            <person name="Spang A."/>
            <person name="Saw J.H."/>
            <person name="Jorgensen S.L."/>
            <person name="Zaremba-Niedzwiedzka K."/>
            <person name="Martijn J."/>
            <person name="Lind A.E."/>
            <person name="van Eijk R."/>
            <person name="Schleper C."/>
            <person name="Guy L."/>
            <person name="Ettema T.J."/>
        </authorList>
    </citation>
    <scope>NUCLEOTIDE SEQUENCE</scope>
</reference>
<dbReference type="EMBL" id="LAZR01014349">
    <property type="protein sequence ID" value="KKM17880.1"/>
    <property type="molecule type" value="Genomic_DNA"/>
</dbReference>
<evidence type="ECO:0000259" key="1">
    <source>
        <dbReference type="PROSITE" id="PS51832"/>
    </source>
</evidence>
<gene>
    <name evidence="2" type="ORF">LCGC14_1671290</name>
</gene>
<protein>
    <recommendedName>
        <fullName evidence="1">HD-GYP domain-containing protein</fullName>
    </recommendedName>
</protein>
<dbReference type="AlphaFoldDB" id="A0A0F9KR33"/>
<sequence>MQKKGDGEERVAKGIVNQLAAIIRTSQIHNPQNVAVLKSVDRLIDLLAVVFEEESAANLELVGEYFYLNESRIKVSMDQLINFDYLVREYKKLGLGSVTFKSDVQADDIQAFLKAYLAAAFADEPFDELALDTAGIPCVTVALPRVEKEDKEDDIRKTVKATYFNAVSYTKGVFEKIKSGEKANMKRAKRAVQSMVDVLLQEEDLLMGMTAIKDYDDYTYNHCVNVSIVSIAMGQKIGLPKPQLQELGMVALFHDLGKMEVPAEMLNKPTSFTEDEWKIIKKHPIWGVRAILNMKGFDELSIKAGIVAFEHHIYTDNTGYPDRRYPHELDIYTRIVSLADQYDGMTSSRVYSRTPMSPEKALSLMMER</sequence>
<dbReference type="PANTHER" id="PTHR43155">
    <property type="entry name" value="CYCLIC DI-GMP PHOSPHODIESTERASE PA4108-RELATED"/>
    <property type="match status" value="1"/>
</dbReference>
<organism evidence="2">
    <name type="scientific">marine sediment metagenome</name>
    <dbReference type="NCBI Taxonomy" id="412755"/>
    <lineage>
        <taxon>unclassified sequences</taxon>
        <taxon>metagenomes</taxon>
        <taxon>ecological metagenomes</taxon>
    </lineage>
</organism>
<dbReference type="InterPro" id="IPR003607">
    <property type="entry name" value="HD/PDEase_dom"/>
</dbReference>
<proteinExistence type="predicted"/>
<dbReference type="CDD" id="cd00077">
    <property type="entry name" value="HDc"/>
    <property type="match status" value="1"/>
</dbReference>
<evidence type="ECO:0000313" key="2">
    <source>
        <dbReference type="EMBL" id="KKM17880.1"/>
    </source>
</evidence>
<dbReference type="PANTHER" id="PTHR43155:SF2">
    <property type="entry name" value="CYCLIC DI-GMP PHOSPHODIESTERASE PA4108"/>
    <property type="match status" value="1"/>
</dbReference>
<dbReference type="Gene3D" id="1.10.3210.10">
    <property type="entry name" value="Hypothetical protein af1432"/>
    <property type="match status" value="1"/>
</dbReference>
<feature type="non-terminal residue" evidence="2">
    <location>
        <position position="368"/>
    </location>
</feature>
<accession>A0A0F9KR33</accession>
<dbReference type="SMART" id="SM00471">
    <property type="entry name" value="HDc"/>
    <property type="match status" value="1"/>
</dbReference>
<comment type="caution">
    <text evidence="2">The sequence shown here is derived from an EMBL/GenBank/DDBJ whole genome shotgun (WGS) entry which is preliminary data.</text>
</comment>